<accession>A0A9P0D1P5</accession>
<feature type="binding site" description="axial binding residue" evidence="12">
    <location>
        <position position="438"/>
    </location>
    <ligand>
        <name>heme</name>
        <dbReference type="ChEBI" id="CHEBI:30413"/>
    </ligand>
    <ligandPart>
        <name>Fe</name>
        <dbReference type="ChEBI" id="CHEBI:18248"/>
    </ligandPart>
</feature>
<dbReference type="GO" id="GO:0016705">
    <property type="term" value="F:oxidoreductase activity, acting on paired donors, with incorporation or reduction of molecular oxygen"/>
    <property type="evidence" value="ECO:0007669"/>
    <property type="project" value="InterPro"/>
</dbReference>
<evidence type="ECO:0000256" key="2">
    <source>
        <dbReference type="ARBA" id="ARBA00004174"/>
    </source>
</evidence>
<comment type="cofactor">
    <cofactor evidence="1 12">
        <name>heme</name>
        <dbReference type="ChEBI" id="CHEBI:30413"/>
    </cofactor>
</comment>
<keyword evidence="6 12" id="KW-0479">Metal-binding</keyword>
<comment type="similarity">
    <text evidence="4 13">Belongs to the cytochrome P450 family.</text>
</comment>
<dbReference type="PROSITE" id="PS00086">
    <property type="entry name" value="CYTOCHROME_P450"/>
    <property type="match status" value="1"/>
</dbReference>
<keyword evidence="11 13" id="KW-0503">Monooxygenase</keyword>
<evidence type="ECO:0000256" key="11">
    <source>
        <dbReference type="ARBA" id="ARBA00023033"/>
    </source>
</evidence>
<evidence type="ECO:0008006" key="16">
    <source>
        <dbReference type="Google" id="ProtNLM"/>
    </source>
</evidence>
<keyword evidence="15" id="KW-1185">Reference proteome</keyword>
<keyword evidence="9 13" id="KW-0560">Oxidoreductase</keyword>
<dbReference type="InterPro" id="IPR001128">
    <property type="entry name" value="Cyt_P450"/>
</dbReference>
<dbReference type="FunFam" id="1.10.630.10:FF:000182">
    <property type="entry name" value="Cytochrome P450 3A4"/>
    <property type="match status" value="1"/>
</dbReference>
<dbReference type="InterPro" id="IPR017972">
    <property type="entry name" value="Cyt_P450_CS"/>
</dbReference>
<dbReference type="EMBL" id="OV651815">
    <property type="protein sequence ID" value="CAH1108894.1"/>
    <property type="molecule type" value="Genomic_DNA"/>
</dbReference>
<dbReference type="GO" id="GO:0005789">
    <property type="term" value="C:endoplasmic reticulum membrane"/>
    <property type="evidence" value="ECO:0007669"/>
    <property type="project" value="UniProtKB-SubCell"/>
</dbReference>
<evidence type="ECO:0000256" key="13">
    <source>
        <dbReference type="RuleBase" id="RU000461"/>
    </source>
</evidence>
<evidence type="ECO:0000256" key="8">
    <source>
        <dbReference type="ARBA" id="ARBA00022848"/>
    </source>
</evidence>
<evidence type="ECO:0000256" key="4">
    <source>
        <dbReference type="ARBA" id="ARBA00010617"/>
    </source>
</evidence>
<keyword evidence="5 12" id="KW-0349">Heme</keyword>
<sequence length="494" mass="56657">MITSVVVALLLFIVYYIISRKNSKYLKNVPGPKPIFFFGNVLDFLVLPSWGWIGCLTNYMDTYGSTIIVHDGPLSIGLVTREAKLFEHILSSYAFINKDGPYTYLQSWLGTGLLTSVGTKWKKRRRMLTPSFHFSILDNFVEIFDNVSNIFIKKLEREIGKDSVDISPLVSLMTLDIICEAAMGIKINAQSEKNSEYVQKVKVMCSILTERMISPIHPILYPFTINYFREKRALKVLHAHTDKIIETRMNEQTDKSEDDYTDNVGKKQRLAFLDLLLKSTIDGEPLSRLDIREEVDTFMFEGHDTTSSAISFTMYALSTHPEIQEKLFLEQTNIFEDLRNAKPSIPQLQEMKYLELVIKEALRLYPSVPFNGRTLTEDLELDGVLYPKGLNIMLFTFAMHRNPEYFPDPLEFKPERFQDSSRVNPYVYVPFSAGPRNCIGQKFAMLELKSTLSKVIRTFELLPASPVQDLQLAPETILVSKNGIHISLKKRIIV</sequence>
<evidence type="ECO:0000256" key="6">
    <source>
        <dbReference type="ARBA" id="ARBA00022723"/>
    </source>
</evidence>
<evidence type="ECO:0000313" key="14">
    <source>
        <dbReference type="EMBL" id="CAH1108894.1"/>
    </source>
</evidence>
<dbReference type="PRINTS" id="PR00385">
    <property type="entry name" value="P450"/>
</dbReference>
<dbReference type="Gene3D" id="1.10.630.10">
    <property type="entry name" value="Cytochrome P450"/>
    <property type="match status" value="1"/>
</dbReference>
<dbReference type="InterPro" id="IPR002401">
    <property type="entry name" value="Cyt_P450_E_grp-I"/>
</dbReference>
<dbReference type="PANTHER" id="PTHR24291:SF187">
    <property type="entry name" value="CYTOCHROME P450 4AE1-RELATED"/>
    <property type="match status" value="1"/>
</dbReference>
<dbReference type="AlphaFoldDB" id="A0A9P0D1P5"/>
<evidence type="ECO:0000256" key="5">
    <source>
        <dbReference type="ARBA" id="ARBA00022617"/>
    </source>
</evidence>
<evidence type="ECO:0000256" key="3">
    <source>
        <dbReference type="ARBA" id="ARBA00004406"/>
    </source>
</evidence>
<dbReference type="Proteomes" id="UP001153636">
    <property type="component" value="Chromosome 3"/>
</dbReference>
<keyword evidence="10 12" id="KW-0408">Iron</keyword>
<gene>
    <name evidence="14" type="ORF">PSYICH_LOCUS9428</name>
</gene>
<proteinExistence type="inferred from homology"/>
<keyword evidence="8" id="KW-0492">Microsome</keyword>
<dbReference type="InterPro" id="IPR050196">
    <property type="entry name" value="Cytochrome_P450_Monoox"/>
</dbReference>
<dbReference type="PRINTS" id="PR00463">
    <property type="entry name" value="EP450I"/>
</dbReference>
<dbReference type="OrthoDB" id="1470350at2759"/>
<dbReference type="GO" id="GO:0005506">
    <property type="term" value="F:iron ion binding"/>
    <property type="evidence" value="ECO:0007669"/>
    <property type="project" value="InterPro"/>
</dbReference>
<dbReference type="Pfam" id="PF00067">
    <property type="entry name" value="p450"/>
    <property type="match status" value="1"/>
</dbReference>
<evidence type="ECO:0000256" key="9">
    <source>
        <dbReference type="ARBA" id="ARBA00023002"/>
    </source>
</evidence>
<evidence type="ECO:0000256" key="1">
    <source>
        <dbReference type="ARBA" id="ARBA00001971"/>
    </source>
</evidence>
<evidence type="ECO:0000313" key="15">
    <source>
        <dbReference type="Proteomes" id="UP001153636"/>
    </source>
</evidence>
<evidence type="ECO:0000256" key="10">
    <source>
        <dbReference type="ARBA" id="ARBA00023004"/>
    </source>
</evidence>
<protein>
    <recommendedName>
        <fullName evidence="16">Cytochrome P450</fullName>
    </recommendedName>
</protein>
<evidence type="ECO:0000256" key="12">
    <source>
        <dbReference type="PIRSR" id="PIRSR602401-1"/>
    </source>
</evidence>
<dbReference type="GO" id="GO:0004497">
    <property type="term" value="F:monooxygenase activity"/>
    <property type="evidence" value="ECO:0007669"/>
    <property type="project" value="UniProtKB-KW"/>
</dbReference>
<dbReference type="PANTHER" id="PTHR24291">
    <property type="entry name" value="CYTOCHROME P450 FAMILY 4"/>
    <property type="match status" value="1"/>
</dbReference>
<organism evidence="14 15">
    <name type="scientific">Psylliodes chrysocephalus</name>
    <dbReference type="NCBI Taxonomy" id="3402493"/>
    <lineage>
        <taxon>Eukaryota</taxon>
        <taxon>Metazoa</taxon>
        <taxon>Ecdysozoa</taxon>
        <taxon>Arthropoda</taxon>
        <taxon>Hexapoda</taxon>
        <taxon>Insecta</taxon>
        <taxon>Pterygota</taxon>
        <taxon>Neoptera</taxon>
        <taxon>Endopterygota</taxon>
        <taxon>Coleoptera</taxon>
        <taxon>Polyphaga</taxon>
        <taxon>Cucujiformia</taxon>
        <taxon>Chrysomeloidea</taxon>
        <taxon>Chrysomelidae</taxon>
        <taxon>Galerucinae</taxon>
        <taxon>Alticini</taxon>
        <taxon>Psylliodes</taxon>
    </lineage>
</organism>
<dbReference type="InterPro" id="IPR036396">
    <property type="entry name" value="Cyt_P450_sf"/>
</dbReference>
<dbReference type="GO" id="GO:0020037">
    <property type="term" value="F:heme binding"/>
    <property type="evidence" value="ECO:0007669"/>
    <property type="project" value="InterPro"/>
</dbReference>
<evidence type="ECO:0000256" key="7">
    <source>
        <dbReference type="ARBA" id="ARBA00022824"/>
    </source>
</evidence>
<dbReference type="SUPFAM" id="SSF48264">
    <property type="entry name" value="Cytochrome P450"/>
    <property type="match status" value="1"/>
</dbReference>
<name>A0A9P0D1P5_9CUCU</name>
<comment type="subcellular location">
    <subcellularLocation>
        <location evidence="3">Endoplasmic reticulum membrane</location>
        <topology evidence="3">Peripheral membrane protein</topology>
    </subcellularLocation>
    <subcellularLocation>
        <location evidence="2">Microsome membrane</location>
        <topology evidence="2">Peripheral membrane protein</topology>
    </subcellularLocation>
</comment>
<keyword evidence="7" id="KW-0256">Endoplasmic reticulum</keyword>
<dbReference type="CDD" id="cd20628">
    <property type="entry name" value="CYP4"/>
    <property type="match status" value="1"/>
</dbReference>
<reference evidence="14" key="1">
    <citation type="submission" date="2022-01" db="EMBL/GenBank/DDBJ databases">
        <authorList>
            <person name="King R."/>
        </authorList>
    </citation>
    <scope>NUCLEOTIDE SEQUENCE</scope>
</reference>